<evidence type="ECO:0000313" key="2">
    <source>
        <dbReference type="EMBL" id="OWQ72094.1"/>
    </source>
</evidence>
<dbReference type="EMBL" id="NIVX01000091">
    <property type="protein sequence ID" value="OWQ72064.1"/>
    <property type="molecule type" value="Genomic_DNA"/>
</dbReference>
<dbReference type="AlphaFoldDB" id="A0A246I285"/>
<protein>
    <submittedName>
        <fullName evidence="1">Uncharacterized protein</fullName>
    </submittedName>
</protein>
<evidence type="ECO:0000313" key="3">
    <source>
        <dbReference type="Proteomes" id="UP000197090"/>
    </source>
</evidence>
<dbReference type="Proteomes" id="UP000197090">
    <property type="component" value="Unassembled WGS sequence"/>
</dbReference>
<sequence length="106" mass="11780">MSYEYRLVFDHTSAAKRVMDVLAEDASCVGRQGPDLWLKDRALHNGADYDVGLTYEGDCSLWLQIQTGSPYLHARLQDALDGASVVCLEDGDISDAVTLRTAFRIR</sequence>
<comment type="caution">
    <text evidence="1">The sequence shown here is derived from an EMBL/GenBank/DDBJ whole genome shotgun (WGS) entry which is preliminary data.</text>
</comment>
<gene>
    <name evidence="1" type="ORF">CEE63_15025</name>
    <name evidence="2" type="ORF">CEE63_15190</name>
</gene>
<reference evidence="1 3" key="1">
    <citation type="submission" date="2017-06" db="EMBL/GenBank/DDBJ databases">
        <authorList>
            <person name="Kim H.J."/>
            <person name="Triplett B.A."/>
        </authorList>
    </citation>
    <scope>NUCLEOTIDE SEQUENCE [LARGE SCALE GENOMIC DNA]</scope>
    <source>
        <strain evidence="1 3">594</strain>
    </source>
</reference>
<name>A0A246I285_STEMA</name>
<organism evidence="1 3">
    <name type="scientific">Stenotrophomonas maltophilia</name>
    <name type="common">Pseudomonas maltophilia</name>
    <name type="synonym">Xanthomonas maltophilia</name>
    <dbReference type="NCBI Taxonomy" id="40324"/>
    <lineage>
        <taxon>Bacteria</taxon>
        <taxon>Pseudomonadati</taxon>
        <taxon>Pseudomonadota</taxon>
        <taxon>Gammaproteobacteria</taxon>
        <taxon>Lysobacterales</taxon>
        <taxon>Lysobacteraceae</taxon>
        <taxon>Stenotrophomonas</taxon>
        <taxon>Stenotrophomonas maltophilia group</taxon>
    </lineage>
</organism>
<proteinExistence type="predicted"/>
<evidence type="ECO:0000313" key="1">
    <source>
        <dbReference type="EMBL" id="OWQ72064.1"/>
    </source>
</evidence>
<dbReference type="EMBL" id="NIVX01000091">
    <property type="protein sequence ID" value="OWQ72094.1"/>
    <property type="molecule type" value="Genomic_DNA"/>
</dbReference>
<dbReference type="RefSeq" id="WP_088497437.1">
    <property type="nucleotide sequence ID" value="NZ_CP104289.1"/>
</dbReference>
<accession>A0A246I285</accession>